<dbReference type="AlphaFoldDB" id="A0A9W3BV51"/>
<dbReference type="Proteomes" id="UP000504610">
    <property type="component" value="Chromosome 6"/>
</dbReference>
<dbReference type="KEGG" id="rsz:130495679"/>
<dbReference type="PANTHER" id="PTHR31286">
    <property type="entry name" value="GLYCINE-RICH CELL WALL STRUCTURAL PROTEIN 1.8-LIKE"/>
    <property type="match status" value="1"/>
</dbReference>
<evidence type="ECO:0000313" key="4">
    <source>
        <dbReference type="Proteomes" id="UP000504610"/>
    </source>
</evidence>
<dbReference type="Pfam" id="PF14111">
    <property type="entry name" value="DUF4283"/>
    <property type="match status" value="1"/>
</dbReference>
<gene>
    <name evidence="5" type="primary">LOC130495679</name>
</gene>
<feature type="domain" description="DUF4283" evidence="2">
    <location>
        <begin position="60"/>
        <end position="98"/>
    </location>
</feature>
<sequence>MDHQRFTAAEKGKDIMTTTRGPQRKRIRASAFDNSTLLLGNALTLIGRLTNSKEQSITRNYFFQFRFQEEEDLQRVLSNRPYHSKHWTLILQPWEPVISASFPSQIPFWIQLKGLLLHYWHAKMIDDIPDALGTLEGTDISSNTVRMRLLLNGLEPLVMETIVKFSEGEEALVTLEYEELENFCSICHSLTHAALNCIHSLEVANSTPREYAPNRGNEIHSSKAHSQRRDSPGRSRSTYRSHRSQEKRQTPSFNQRLDRNGRPFGERVFYPSHQVKPLKNKIAPSYTVDQPARRRTYDIPSEG</sequence>
<organism evidence="4 5">
    <name type="scientific">Raphanus sativus</name>
    <name type="common">Radish</name>
    <name type="synonym">Raphanus raphanistrum var. sativus</name>
    <dbReference type="NCBI Taxonomy" id="3726"/>
    <lineage>
        <taxon>Eukaryota</taxon>
        <taxon>Viridiplantae</taxon>
        <taxon>Streptophyta</taxon>
        <taxon>Embryophyta</taxon>
        <taxon>Tracheophyta</taxon>
        <taxon>Spermatophyta</taxon>
        <taxon>Magnoliopsida</taxon>
        <taxon>eudicotyledons</taxon>
        <taxon>Gunneridae</taxon>
        <taxon>Pentapetalae</taxon>
        <taxon>rosids</taxon>
        <taxon>malvids</taxon>
        <taxon>Brassicales</taxon>
        <taxon>Brassicaceae</taxon>
        <taxon>Brassiceae</taxon>
        <taxon>Raphanus</taxon>
    </lineage>
</organism>
<evidence type="ECO:0000256" key="1">
    <source>
        <dbReference type="SAM" id="MobiDB-lite"/>
    </source>
</evidence>
<feature type="compositionally biased region" description="Basic and acidic residues" evidence="1">
    <location>
        <begin position="256"/>
        <end position="265"/>
    </location>
</feature>
<name>A0A9W3BV51_RAPSA</name>
<dbReference type="RefSeq" id="XP_056843107.1">
    <property type="nucleotide sequence ID" value="XM_056987127.1"/>
</dbReference>
<dbReference type="Pfam" id="PF14392">
    <property type="entry name" value="zf-CCHC_4"/>
    <property type="match status" value="1"/>
</dbReference>
<dbReference type="PANTHER" id="PTHR31286:SF163">
    <property type="entry name" value="ZINC KNUCKLE CX2CX4HX4C DOMAIN-CONTAINING PROTEIN"/>
    <property type="match status" value="1"/>
</dbReference>
<dbReference type="InterPro" id="IPR025836">
    <property type="entry name" value="Zn_knuckle_CX2CX4HX4C"/>
</dbReference>
<proteinExistence type="predicted"/>
<dbReference type="InterPro" id="IPR040256">
    <property type="entry name" value="At4g02000-like"/>
</dbReference>
<feature type="compositionally biased region" description="Basic and acidic residues" evidence="1">
    <location>
        <begin position="217"/>
        <end position="233"/>
    </location>
</feature>
<evidence type="ECO:0000259" key="2">
    <source>
        <dbReference type="Pfam" id="PF14111"/>
    </source>
</evidence>
<feature type="domain" description="Zinc knuckle CX2CX4HX4C" evidence="3">
    <location>
        <begin position="155"/>
        <end position="197"/>
    </location>
</feature>
<evidence type="ECO:0000313" key="5">
    <source>
        <dbReference type="RefSeq" id="XP_056843107.1"/>
    </source>
</evidence>
<reference evidence="4" key="1">
    <citation type="journal article" date="2019" name="Database">
        <title>The radish genome database (RadishGD): an integrated information resource for radish genomics.</title>
        <authorList>
            <person name="Yu H.J."/>
            <person name="Baek S."/>
            <person name="Lee Y.J."/>
            <person name="Cho A."/>
            <person name="Mun J.H."/>
        </authorList>
    </citation>
    <scope>NUCLEOTIDE SEQUENCE [LARGE SCALE GENOMIC DNA]</scope>
    <source>
        <strain evidence="4">cv. WK10039</strain>
    </source>
</reference>
<keyword evidence="4" id="KW-1185">Reference proteome</keyword>
<dbReference type="InterPro" id="IPR025558">
    <property type="entry name" value="DUF4283"/>
</dbReference>
<evidence type="ECO:0000259" key="3">
    <source>
        <dbReference type="Pfam" id="PF14392"/>
    </source>
</evidence>
<accession>A0A9W3BV51</accession>
<protein>
    <submittedName>
        <fullName evidence="5">Uncharacterized protein At4g02000-like</fullName>
    </submittedName>
</protein>
<dbReference type="OrthoDB" id="1924068at2759"/>
<dbReference type="GeneID" id="130495679"/>
<reference evidence="5" key="2">
    <citation type="submission" date="2025-08" db="UniProtKB">
        <authorList>
            <consortium name="RefSeq"/>
        </authorList>
    </citation>
    <scope>IDENTIFICATION</scope>
    <source>
        <tissue evidence="5">Leaf</tissue>
    </source>
</reference>
<feature type="region of interest" description="Disordered" evidence="1">
    <location>
        <begin position="209"/>
        <end position="303"/>
    </location>
</feature>